<evidence type="ECO:0000313" key="10">
    <source>
        <dbReference type="Proteomes" id="UP000256486"/>
    </source>
</evidence>
<keyword evidence="10" id="KW-1185">Reference proteome</keyword>
<gene>
    <name evidence="9" type="ORF">B7R54_16845</name>
</gene>
<sequence length="357" mass="36369">MTKQLDRPVYADGHRFFGRHWRGRVVIVTIVLLVVVVLLGILGILAGSSSLTVPDVVETLLGAGTRAQNLIVIDLRLPRVVGGLLVGAALGLAGALTQTFARNPLATPDIIGVTSGASLGAVAAIVLAGGTYSVAAGLLTIGLPAIATIGALVTAAIVYGLSWRGGVDSYRLILIGIGATATLTGITSYLIAKAQITEAATAAQWLVGSLSGISWASVWPVLVVLLIVTPIALVQSTNLDISQLGDDVSTGLGVAIQRHRVIVIVCAVLLTAAAVSASGPIEFVAFVAPQIARRLAKTGRPPLLASGLLGAVIVVGGDALARGVLPGEIPVGIITAIVGAPYLIWLLTRRNSKESNA</sequence>
<feature type="transmembrane region" description="Helical" evidence="8">
    <location>
        <begin position="25"/>
        <end position="46"/>
    </location>
</feature>
<name>A0A3E0VLB0_9MICO</name>
<comment type="caution">
    <text evidence="9">The sequence shown here is derived from an EMBL/GenBank/DDBJ whole genome shotgun (WGS) entry which is preliminary data.</text>
</comment>
<dbReference type="CDD" id="cd06550">
    <property type="entry name" value="TM_ABC_iron-siderophores_like"/>
    <property type="match status" value="1"/>
</dbReference>
<dbReference type="InterPro" id="IPR000522">
    <property type="entry name" value="ABC_transptr_permease_BtuC"/>
</dbReference>
<comment type="similarity">
    <text evidence="2">Belongs to the binding-protein-dependent transport system permease family. FecCD subfamily.</text>
</comment>
<dbReference type="FunFam" id="1.10.3470.10:FF:000001">
    <property type="entry name" value="Vitamin B12 ABC transporter permease BtuC"/>
    <property type="match status" value="1"/>
</dbReference>
<comment type="subcellular location">
    <subcellularLocation>
        <location evidence="1">Cell membrane</location>
        <topology evidence="1">Multi-pass membrane protein</topology>
    </subcellularLocation>
</comment>
<dbReference type="PANTHER" id="PTHR30472">
    <property type="entry name" value="FERRIC ENTEROBACTIN TRANSPORT SYSTEM PERMEASE PROTEIN"/>
    <property type="match status" value="1"/>
</dbReference>
<dbReference type="RefSeq" id="WP_116416061.1">
    <property type="nucleotide sequence ID" value="NZ_NBWZ01000001.1"/>
</dbReference>
<dbReference type="SUPFAM" id="SSF81345">
    <property type="entry name" value="ABC transporter involved in vitamin B12 uptake, BtuC"/>
    <property type="match status" value="1"/>
</dbReference>
<protein>
    <submittedName>
        <fullName evidence="9">Iron ABC transporter</fullName>
    </submittedName>
</protein>
<dbReference type="Gene3D" id="1.10.3470.10">
    <property type="entry name" value="ABC transporter involved in vitamin B12 uptake, BtuC"/>
    <property type="match status" value="1"/>
</dbReference>
<dbReference type="EMBL" id="NBWZ01000001">
    <property type="protein sequence ID" value="RFA10686.1"/>
    <property type="molecule type" value="Genomic_DNA"/>
</dbReference>
<evidence type="ECO:0000256" key="4">
    <source>
        <dbReference type="ARBA" id="ARBA00022475"/>
    </source>
</evidence>
<feature type="transmembrane region" description="Helical" evidence="8">
    <location>
        <begin position="212"/>
        <end position="234"/>
    </location>
</feature>
<reference evidence="9 10" key="1">
    <citation type="submission" date="2017-04" db="EMBL/GenBank/DDBJ databases">
        <title>Comparative genome analysis of Subtercola boreus.</title>
        <authorList>
            <person name="Cho Y.-J."/>
            <person name="Cho A."/>
            <person name="Kim O.-S."/>
            <person name="Lee J.-I."/>
        </authorList>
    </citation>
    <scope>NUCLEOTIDE SEQUENCE [LARGE SCALE GENOMIC DNA]</scope>
    <source>
        <strain evidence="9 10">K300</strain>
    </source>
</reference>
<dbReference type="GO" id="GO:0022857">
    <property type="term" value="F:transmembrane transporter activity"/>
    <property type="evidence" value="ECO:0007669"/>
    <property type="project" value="InterPro"/>
</dbReference>
<dbReference type="GO" id="GO:0005886">
    <property type="term" value="C:plasma membrane"/>
    <property type="evidence" value="ECO:0007669"/>
    <property type="project" value="UniProtKB-SubCell"/>
</dbReference>
<dbReference type="InterPro" id="IPR037294">
    <property type="entry name" value="ABC_BtuC-like"/>
</dbReference>
<feature type="transmembrane region" description="Helical" evidence="8">
    <location>
        <begin position="141"/>
        <end position="161"/>
    </location>
</feature>
<dbReference type="AlphaFoldDB" id="A0A3E0VLB0"/>
<evidence type="ECO:0000256" key="1">
    <source>
        <dbReference type="ARBA" id="ARBA00004651"/>
    </source>
</evidence>
<evidence type="ECO:0000313" key="9">
    <source>
        <dbReference type="EMBL" id="RFA10686.1"/>
    </source>
</evidence>
<dbReference type="GO" id="GO:0033214">
    <property type="term" value="P:siderophore-iron import into cell"/>
    <property type="evidence" value="ECO:0007669"/>
    <property type="project" value="TreeGrafter"/>
</dbReference>
<feature type="transmembrane region" description="Helical" evidence="8">
    <location>
        <begin position="113"/>
        <end position="135"/>
    </location>
</feature>
<dbReference type="PANTHER" id="PTHR30472:SF24">
    <property type="entry name" value="FERRIC ENTEROBACTIN TRANSPORT SYSTEM PERMEASE PROTEIN FEPG"/>
    <property type="match status" value="1"/>
</dbReference>
<evidence type="ECO:0000256" key="6">
    <source>
        <dbReference type="ARBA" id="ARBA00022989"/>
    </source>
</evidence>
<keyword evidence="6 8" id="KW-1133">Transmembrane helix</keyword>
<keyword evidence="7 8" id="KW-0472">Membrane</keyword>
<organism evidence="9 10">
    <name type="scientific">Subtercola boreus</name>
    <dbReference type="NCBI Taxonomy" id="120213"/>
    <lineage>
        <taxon>Bacteria</taxon>
        <taxon>Bacillati</taxon>
        <taxon>Actinomycetota</taxon>
        <taxon>Actinomycetes</taxon>
        <taxon>Micrococcales</taxon>
        <taxon>Microbacteriaceae</taxon>
        <taxon>Subtercola</taxon>
    </lineage>
</organism>
<evidence type="ECO:0000256" key="8">
    <source>
        <dbReference type="SAM" id="Phobius"/>
    </source>
</evidence>
<accession>A0A3E0VLB0</accession>
<feature type="transmembrane region" description="Helical" evidence="8">
    <location>
        <begin position="303"/>
        <end position="323"/>
    </location>
</feature>
<evidence type="ECO:0000256" key="3">
    <source>
        <dbReference type="ARBA" id="ARBA00022448"/>
    </source>
</evidence>
<keyword evidence="4" id="KW-1003">Cell membrane</keyword>
<evidence type="ECO:0000256" key="2">
    <source>
        <dbReference type="ARBA" id="ARBA00007935"/>
    </source>
</evidence>
<keyword evidence="3" id="KW-0813">Transport</keyword>
<dbReference type="Proteomes" id="UP000256486">
    <property type="component" value="Unassembled WGS sequence"/>
</dbReference>
<feature type="transmembrane region" description="Helical" evidence="8">
    <location>
        <begin position="173"/>
        <end position="192"/>
    </location>
</feature>
<evidence type="ECO:0000256" key="5">
    <source>
        <dbReference type="ARBA" id="ARBA00022692"/>
    </source>
</evidence>
<proteinExistence type="inferred from homology"/>
<keyword evidence="5 8" id="KW-0812">Transmembrane</keyword>
<dbReference type="Pfam" id="PF01032">
    <property type="entry name" value="FecCD"/>
    <property type="match status" value="1"/>
</dbReference>
<dbReference type="OrthoDB" id="4455417at2"/>
<feature type="transmembrane region" description="Helical" evidence="8">
    <location>
        <begin position="329"/>
        <end position="348"/>
    </location>
</feature>
<evidence type="ECO:0000256" key="7">
    <source>
        <dbReference type="ARBA" id="ARBA00023136"/>
    </source>
</evidence>